<sequence>MMNDDSLGERLKSARKMRGLSSAQLATRVSVSASYLRKIEAGSRKASARLVLDFAHALHVGPEVLTGQPYYGSAEAEDRIQAVVPELRRLLLCYDAPDDLDTRPRDLAVLASEVDQIAALRRDAKYGPMGPLLAPVVTELTHIALDGPNGDSTEQQRQAYLHLARAYRAVNSLAHKMGHHDLSNTALERVRWAADRSGDALMQVTAGYLVAGAMLRTGAYTPARKLLTGLREELERQMPERSYSPEGLALDGALVLKLAVVEARNGHPDKAMRLLDEARAVAAVGGNLDSLAYEMSFGPTNIMIHEVHTLIDAHDTEQALARLREAGDNGRDWTPPDATVGERSSHHYIDVAHARLTEGDRAGAFADLHQARKIAPNHTRFHPSARETVGALLRQERQPTEEVVRFANWTGLSTT</sequence>
<dbReference type="EMBL" id="JAAAHS010000062">
    <property type="protein sequence ID" value="NBE51979.1"/>
    <property type="molecule type" value="Genomic_DNA"/>
</dbReference>
<evidence type="ECO:0000259" key="1">
    <source>
        <dbReference type="PROSITE" id="PS50943"/>
    </source>
</evidence>
<reference evidence="2" key="1">
    <citation type="submission" date="2020-01" db="EMBL/GenBank/DDBJ databases">
        <title>Whole-genome analyses of novel actinobacteria.</title>
        <authorList>
            <person name="Sahin N."/>
        </authorList>
    </citation>
    <scope>NUCLEOTIDE SEQUENCE</scope>
    <source>
        <strain evidence="2">YC537</strain>
    </source>
</reference>
<dbReference type="PROSITE" id="PS50943">
    <property type="entry name" value="HTH_CROC1"/>
    <property type="match status" value="1"/>
</dbReference>
<dbReference type="InterPro" id="IPR011990">
    <property type="entry name" value="TPR-like_helical_dom_sf"/>
</dbReference>
<dbReference type="Pfam" id="PF13560">
    <property type="entry name" value="HTH_31"/>
    <property type="match status" value="1"/>
</dbReference>
<name>A0A964UMR1_9ACTN</name>
<protein>
    <submittedName>
        <fullName evidence="2">Helix-turn-helix domain-containing protein</fullName>
    </submittedName>
</protein>
<evidence type="ECO:0000313" key="3">
    <source>
        <dbReference type="Proteomes" id="UP000598297"/>
    </source>
</evidence>
<keyword evidence="3" id="KW-1185">Reference proteome</keyword>
<proteinExistence type="predicted"/>
<dbReference type="Gene3D" id="1.10.260.40">
    <property type="entry name" value="lambda repressor-like DNA-binding domains"/>
    <property type="match status" value="1"/>
</dbReference>
<dbReference type="RefSeq" id="WP_161696479.1">
    <property type="nucleotide sequence ID" value="NZ_JAAAHS010000062.1"/>
</dbReference>
<dbReference type="InterPro" id="IPR010982">
    <property type="entry name" value="Lambda_DNA-bd_dom_sf"/>
</dbReference>
<organism evidence="2 3">
    <name type="scientific">Streptomyces boluensis</name>
    <dbReference type="NCBI Taxonomy" id="1775135"/>
    <lineage>
        <taxon>Bacteria</taxon>
        <taxon>Bacillati</taxon>
        <taxon>Actinomycetota</taxon>
        <taxon>Actinomycetes</taxon>
        <taxon>Kitasatosporales</taxon>
        <taxon>Streptomycetaceae</taxon>
        <taxon>Streptomyces</taxon>
    </lineage>
</organism>
<comment type="caution">
    <text evidence="2">The sequence shown here is derived from an EMBL/GenBank/DDBJ whole genome shotgun (WGS) entry which is preliminary data.</text>
</comment>
<dbReference type="AlphaFoldDB" id="A0A964UMR1"/>
<feature type="domain" description="HTH cro/C1-type" evidence="1">
    <location>
        <begin position="11"/>
        <end position="65"/>
    </location>
</feature>
<dbReference type="InterPro" id="IPR001387">
    <property type="entry name" value="Cro/C1-type_HTH"/>
</dbReference>
<dbReference type="Gene3D" id="1.25.40.10">
    <property type="entry name" value="Tetratricopeptide repeat domain"/>
    <property type="match status" value="1"/>
</dbReference>
<dbReference type="GO" id="GO:0003677">
    <property type="term" value="F:DNA binding"/>
    <property type="evidence" value="ECO:0007669"/>
    <property type="project" value="InterPro"/>
</dbReference>
<accession>A0A964UMR1</accession>
<gene>
    <name evidence="2" type="ORF">GUY60_11195</name>
</gene>
<evidence type="ECO:0000313" key="2">
    <source>
        <dbReference type="EMBL" id="NBE51979.1"/>
    </source>
</evidence>
<dbReference type="CDD" id="cd00093">
    <property type="entry name" value="HTH_XRE"/>
    <property type="match status" value="1"/>
</dbReference>
<dbReference type="SMART" id="SM00530">
    <property type="entry name" value="HTH_XRE"/>
    <property type="match status" value="1"/>
</dbReference>
<dbReference type="Proteomes" id="UP000598297">
    <property type="component" value="Unassembled WGS sequence"/>
</dbReference>
<dbReference type="SUPFAM" id="SSF47413">
    <property type="entry name" value="lambda repressor-like DNA-binding domains"/>
    <property type="match status" value="1"/>
</dbReference>
<dbReference type="OrthoDB" id="3504495at2"/>